<sequence length="422" mass="48017">MSKIGNVSWYKIKTLVLRQLYFSPWSGQKNQKEQQNMKARFIHFITCNITNIHTLECLIIDADYKKNIIGNKLVNYYASSLQSIKSLSPIEMTVKESSAQLTYLQMTVPNDNTVHIPIMCRNSLRHLSLTNMPEDYVWRLSKNSGICKDIVFQHLKTLEIYYKLDFADNHDMNNLHYISNEGASVLHFPTLQNLSLYRCHRHCQILESAKLPVSMKSLSLQCFSSLLPNILSRNWTFLGKLNISLDWGINSDSEAFIECTNTLFGMKCISSNSTATITEIPKLFSTKFIKWKYLSSITISHGVVVPQLLSLLSGLPNLLRLAALLLYAEDMPRRAPNPIFVNKGWFTAVNDCTLHTAILQADNILQFSPDYLEFVRDFVQGHKSLAHLGVSPTALAFIKGITETGSDIYPHFAKIRVETARI</sequence>
<proteinExistence type="predicted"/>
<dbReference type="AlphaFoldDB" id="A0A2G5BDZ3"/>
<keyword evidence="2" id="KW-1185">Reference proteome</keyword>
<protein>
    <recommendedName>
        <fullName evidence="3">F-box domain-containing protein</fullName>
    </recommendedName>
</protein>
<reference evidence="1 2" key="1">
    <citation type="journal article" date="2015" name="Genome Biol. Evol.">
        <title>Phylogenomic analyses indicate that early fungi evolved digesting cell walls of algal ancestors of land plants.</title>
        <authorList>
            <person name="Chang Y."/>
            <person name="Wang S."/>
            <person name="Sekimoto S."/>
            <person name="Aerts A.L."/>
            <person name="Choi C."/>
            <person name="Clum A."/>
            <person name="LaButti K.M."/>
            <person name="Lindquist E.A."/>
            <person name="Yee Ngan C."/>
            <person name="Ohm R.A."/>
            <person name="Salamov A.A."/>
            <person name="Grigoriev I.V."/>
            <person name="Spatafora J.W."/>
            <person name="Berbee M.L."/>
        </authorList>
    </citation>
    <scope>NUCLEOTIDE SEQUENCE [LARGE SCALE GENOMIC DNA]</scope>
    <source>
        <strain evidence="1 2">NRRL 1564</strain>
    </source>
</reference>
<dbReference type="Proteomes" id="UP000242474">
    <property type="component" value="Unassembled WGS sequence"/>
</dbReference>
<dbReference type="OrthoDB" id="5559351at2759"/>
<evidence type="ECO:0000313" key="2">
    <source>
        <dbReference type="Proteomes" id="UP000242474"/>
    </source>
</evidence>
<evidence type="ECO:0008006" key="3">
    <source>
        <dbReference type="Google" id="ProtNLM"/>
    </source>
</evidence>
<gene>
    <name evidence="1" type="ORF">COEREDRAFT_86240</name>
</gene>
<name>A0A2G5BDZ3_COERN</name>
<organism evidence="1 2">
    <name type="scientific">Coemansia reversa (strain ATCC 12441 / NRRL 1564)</name>
    <dbReference type="NCBI Taxonomy" id="763665"/>
    <lineage>
        <taxon>Eukaryota</taxon>
        <taxon>Fungi</taxon>
        <taxon>Fungi incertae sedis</taxon>
        <taxon>Zoopagomycota</taxon>
        <taxon>Kickxellomycotina</taxon>
        <taxon>Kickxellomycetes</taxon>
        <taxon>Kickxellales</taxon>
        <taxon>Kickxellaceae</taxon>
        <taxon>Coemansia</taxon>
    </lineage>
</organism>
<evidence type="ECO:0000313" key="1">
    <source>
        <dbReference type="EMBL" id="PIA17240.1"/>
    </source>
</evidence>
<dbReference type="EMBL" id="KZ303495">
    <property type="protein sequence ID" value="PIA17240.1"/>
    <property type="molecule type" value="Genomic_DNA"/>
</dbReference>
<accession>A0A2G5BDZ3</accession>